<name>A0A095TUL5_9GAMM</name>
<dbReference type="AlphaFoldDB" id="A0A095TUL5"/>
<organism evidence="2 3">
    <name type="scientific">Tatumella morbirosei</name>
    <dbReference type="NCBI Taxonomy" id="642227"/>
    <lineage>
        <taxon>Bacteria</taxon>
        <taxon>Pseudomonadati</taxon>
        <taxon>Pseudomonadota</taxon>
        <taxon>Gammaproteobacteria</taxon>
        <taxon>Enterobacterales</taxon>
        <taxon>Erwiniaceae</taxon>
        <taxon>Tatumella</taxon>
    </lineage>
</organism>
<comment type="caution">
    <text evidence="2">The sequence shown here is derived from an EMBL/GenBank/DDBJ whole genome shotgun (WGS) entry which is preliminary data.</text>
</comment>
<evidence type="ECO:0000256" key="1">
    <source>
        <dbReference type="SAM" id="MobiDB-lite"/>
    </source>
</evidence>
<sequence>MPPESVWQVKYYGQVIFRIMITIKPALTRPGMKDEIKSHSLPARSIARETGPDDLPQEV</sequence>
<gene>
    <name evidence="2" type="ORF">HA49_00900</name>
</gene>
<reference evidence="2" key="1">
    <citation type="submission" date="2014-12" db="EMBL/GenBank/DDBJ databases">
        <title>The draft genome of the Tatumella morbirosei type strain, LMG23360T isolated from pineapple rot.</title>
        <authorList>
            <person name="Smits T.H."/>
            <person name="Palmer M."/>
            <person name="Venter S.N."/>
            <person name="Duffy B."/>
            <person name="Steenkamp E.T."/>
            <person name="Chan W.Y."/>
            <person name="Coutinho T.A."/>
            <person name="Coetzee M.P."/>
            <person name="De Maayer P."/>
        </authorList>
    </citation>
    <scope>NUCLEOTIDE SEQUENCE [LARGE SCALE GENOMIC DNA]</scope>
    <source>
        <strain evidence="2">LMG 23360</strain>
    </source>
</reference>
<feature type="region of interest" description="Disordered" evidence="1">
    <location>
        <begin position="34"/>
        <end position="59"/>
    </location>
</feature>
<dbReference type="Proteomes" id="UP000029577">
    <property type="component" value="Unassembled WGS sequence"/>
</dbReference>
<accession>A0A095TUL5</accession>
<evidence type="ECO:0000313" key="2">
    <source>
        <dbReference type="EMBL" id="KGD80259.1"/>
    </source>
</evidence>
<keyword evidence="3" id="KW-1185">Reference proteome</keyword>
<proteinExistence type="predicted"/>
<dbReference type="EMBL" id="JPKR02000005">
    <property type="protein sequence ID" value="KGD80259.1"/>
    <property type="molecule type" value="Genomic_DNA"/>
</dbReference>
<evidence type="ECO:0000313" key="3">
    <source>
        <dbReference type="Proteomes" id="UP000029577"/>
    </source>
</evidence>
<protein>
    <submittedName>
        <fullName evidence="2">Uncharacterized protein</fullName>
    </submittedName>
</protein>